<reference evidence="2 3" key="1">
    <citation type="submission" date="2023-08" db="EMBL/GenBank/DDBJ databases">
        <authorList>
            <person name="Folkvardsen B D."/>
            <person name="Norman A."/>
        </authorList>
    </citation>
    <scope>NUCLEOTIDE SEQUENCE [LARGE SCALE GENOMIC DNA]</scope>
    <source>
        <strain evidence="2 3">Mu0053</strain>
    </source>
</reference>
<proteinExistence type="predicted"/>
<organism evidence="2 3">
    <name type="scientific">[Mycobacterium] burgundiense</name>
    <dbReference type="NCBI Taxonomy" id="3064286"/>
    <lineage>
        <taxon>Bacteria</taxon>
        <taxon>Bacillati</taxon>
        <taxon>Actinomycetota</taxon>
        <taxon>Actinomycetes</taxon>
        <taxon>Mycobacteriales</taxon>
        <taxon>Mycobacteriaceae</taxon>
        <taxon>Mycolicibacterium</taxon>
    </lineage>
</organism>
<evidence type="ECO:0000313" key="3">
    <source>
        <dbReference type="Proteomes" id="UP001190465"/>
    </source>
</evidence>
<evidence type="ECO:0000313" key="2">
    <source>
        <dbReference type="EMBL" id="CAJ1505568.1"/>
    </source>
</evidence>
<dbReference type="NCBIfam" id="TIGR01764">
    <property type="entry name" value="excise"/>
    <property type="match status" value="1"/>
</dbReference>
<dbReference type="Proteomes" id="UP001190465">
    <property type="component" value="Chromosome"/>
</dbReference>
<dbReference type="Pfam" id="PF12728">
    <property type="entry name" value="HTH_17"/>
    <property type="match status" value="1"/>
</dbReference>
<dbReference type="InterPro" id="IPR041657">
    <property type="entry name" value="HTH_17"/>
</dbReference>
<accession>A0ABM9LVS8</accession>
<gene>
    <name evidence="2" type="ORF">MU0053_002968</name>
</gene>
<sequence>MQTIETSNITAEQLAALDAYAQNAGAQMRDALLHITRCVRDGAKLTAVAADDVVSPNVAAQRLGMSRTHLYKLLDRGEIPFNRVGRDRRIRVHDLIDFEARRQQDRHELAQRFASQQKTRAGAVDEVTDLL</sequence>
<dbReference type="EMBL" id="OY726397">
    <property type="protein sequence ID" value="CAJ1505568.1"/>
    <property type="molecule type" value="Genomic_DNA"/>
</dbReference>
<keyword evidence="3" id="KW-1185">Reference proteome</keyword>
<dbReference type="InterPro" id="IPR010093">
    <property type="entry name" value="SinI_DNA-bd"/>
</dbReference>
<protein>
    <submittedName>
        <fullName evidence="2">Helix-turn-helix domain-containing protein</fullName>
    </submittedName>
</protein>
<dbReference type="RefSeq" id="WP_308478396.1">
    <property type="nucleotide sequence ID" value="NZ_OY726397.1"/>
</dbReference>
<name>A0ABM9LVS8_9MYCO</name>
<evidence type="ECO:0000259" key="1">
    <source>
        <dbReference type="Pfam" id="PF12728"/>
    </source>
</evidence>
<feature type="domain" description="Helix-turn-helix" evidence="1">
    <location>
        <begin position="55"/>
        <end position="102"/>
    </location>
</feature>